<sequence>MTALVNEPSDVVPEALAGFARWFVGSTRETFSAGHS</sequence>
<accession>A0A853B7J6</accession>
<evidence type="ECO:0000313" key="2">
    <source>
        <dbReference type="Proteomes" id="UP000549616"/>
    </source>
</evidence>
<comment type="caution">
    <text evidence="1">The sequence shown here is derived from an EMBL/GenBank/DDBJ whole genome shotgun (WGS) entry which is preliminary data.</text>
</comment>
<name>A0A853B7J6_9PSEU</name>
<protein>
    <submittedName>
        <fullName evidence="1">Uncharacterized protein</fullName>
    </submittedName>
</protein>
<organism evidence="1 2">
    <name type="scientific">Amycolatopsis endophytica</name>
    <dbReference type="NCBI Taxonomy" id="860233"/>
    <lineage>
        <taxon>Bacteria</taxon>
        <taxon>Bacillati</taxon>
        <taxon>Actinomycetota</taxon>
        <taxon>Actinomycetes</taxon>
        <taxon>Pseudonocardiales</taxon>
        <taxon>Pseudonocardiaceae</taxon>
        <taxon>Amycolatopsis</taxon>
    </lineage>
</organism>
<reference evidence="1 2" key="1">
    <citation type="submission" date="2020-07" db="EMBL/GenBank/DDBJ databases">
        <title>Sequencing the genomes of 1000 actinobacteria strains.</title>
        <authorList>
            <person name="Klenk H.-P."/>
        </authorList>
    </citation>
    <scope>NUCLEOTIDE SEQUENCE [LARGE SCALE GENOMIC DNA]</scope>
    <source>
        <strain evidence="1 2">DSM 104006</strain>
    </source>
</reference>
<evidence type="ECO:0000313" key="1">
    <source>
        <dbReference type="EMBL" id="NYI90681.1"/>
    </source>
</evidence>
<dbReference type="AlphaFoldDB" id="A0A853B7J6"/>
<proteinExistence type="predicted"/>
<gene>
    <name evidence="1" type="ORF">HNR02_004004</name>
</gene>
<keyword evidence="2" id="KW-1185">Reference proteome</keyword>
<dbReference type="EMBL" id="JACCFK010000001">
    <property type="protein sequence ID" value="NYI90681.1"/>
    <property type="molecule type" value="Genomic_DNA"/>
</dbReference>
<dbReference type="Proteomes" id="UP000549616">
    <property type="component" value="Unassembled WGS sequence"/>
</dbReference>